<evidence type="ECO:0000259" key="1">
    <source>
        <dbReference type="Pfam" id="PF01609"/>
    </source>
</evidence>
<dbReference type="GO" id="GO:0006313">
    <property type="term" value="P:DNA transposition"/>
    <property type="evidence" value="ECO:0007669"/>
    <property type="project" value="InterPro"/>
</dbReference>
<dbReference type="AlphaFoldDB" id="A0A7G6T4V5"/>
<proteinExistence type="predicted"/>
<geneLocation type="plasmid" evidence="3 4">
    <name>p_3</name>
</geneLocation>
<evidence type="ECO:0000313" key="4">
    <source>
        <dbReference type="Proteomes" id="UP000515465"/>
    </source>
</evidence>
<dbReference type="PANTHER" id="PTHR33803:SF3">
    <property type="entry name" value="BLL1974 PROTEIN"/>
    <property type="match status" value="1"/>
</dbReference>
<dbReference type="NCBIfam" id="NF033578">
    <property type="entry name" value="transpos_IS5_1"/>
    <property type="match status" value="1"/>
</dbReference>
<dbReference type="PANTHER" id="PTHR33803">
    <property type="entry name" value="IS1478 TRANSPOSASE"/>
    <property type="match status" value="1"/>
</dbReference>
<dbReference type="EMBL" id="CP050298">
    <property type="protein sequence ID" value="QND61787.1"/>
    <property type="molecule type" value="Genomic_DNA"/>
</dbReference>
<dbReference type="RefSeq" id="WP_183454951.1">
    <property type="nucleotide sequence ID" value="NZ_CP050298.1"/>
</dbReference>
<dbReference type="GO" id="GO:0003677">
    <property type="term" value="F:DNA binding"/>
    <property type="evidence" value="ECO:0007669"/>
    <property type="project" value="InterPro"/>
</dbReference>
<evidence type="ECO:0000259" key="2">
    <source>
        <dbReference type="Pfam" id="PF05598"/>
    </source>
</evidence>
<dbReference type="Proteomes" id="UP000515465">
    <property type="component" value="Plasmid p_3"/>
</dbReference>
<dbReference type="GO" id="GO:0004803">
    <property type="term" value="F:transposase activity"/>
    <property type="evidence" value="ECO:0007669"/>
    <property type="project" value="InterPro"/>
</dbReference>
<feature type="domain" description="Transposase IS4-like" evidence="1">
    <location>
        <begin position="279"/>
        <end position="411"/>
    </location>
</feature>
<evidence type="ECO:0000313" key="3">
    <source>
        <dbReference type="EMBL" id="QND61787.1"/>
    </source>
</evidence>
<dbReference type="Pfam" id="PF01609">
    <property type="entry name" value="DDE_Tnp_1"/>
    <property type="match status" value="1"/>
</dbReference>
<feature type="domain" description="Transposase InsH N-terminal" evidence="2">
    <location>
        <begin position="17"/>
        <end position="114"/>
    </location>
</feature>
<accession>A0A7G6T4V5</accession>
<protein>
    <submittedName>
        <fullName evidence="3">IS5 family transposase</fullName>
    </submittedName>
</protein>
<keyword evidence="3" id="KW-0614">Plasmid</keyword>
<gene>
    <name evidence="3" type="ORF">HB778_36820</name>
</gene>
<sequence>MLPARPSSGKNDLFRERLDAIINPRHPLVRLSALMPWSRFDEAFGGFYRPVGRPAKPTRLMVGLHYLKHVHDLSDEEVVERWVENPYWQLFCGFEFFQHEPPIDASTMTRWRKRIGSEGLEEMLKANVDVALDTGTAKPGSLERITVDTTVQPKAIAHPTDSRLYLKAIQILVRQAKRCGIELRQSHTRLAKAAAVRAGRYAHARQFRRMRRELKRLRTYLGRVFRDVGRKIAGNAGLEARFARLLGLVERLLAQKPKDRNKIYSLHAPEVVCLSKGKARNPYEVGCKVGIAATNREGLVLAAKAFEGNPYDGHTLAATVDQAVEIGGVDPDRIYVDKGYRGHDYAGSGSVMIAGRKRGLTATMRRELKRRSAIEATIGHMKTDGRLDRNFLLGHDGDAINALLVAAGHNLRLILTVLALWLAWCLQALQPKTAKSDAFTRLHAFGISTP</sequence>
<dbReference type="Pfam" id="PF05598">
    <property type="entry name" value="DUF772"/>
    <property type="match status" value="1"/>
</dbReference>
<dbReference type="InterPro" id="IPR047710">
    <property type="entry name" value="Transpos_IS5-like"/>
</dbReference>
<dbReference type="InterPro" id="IPR008490">
    <property type="entry name" value="Transposase_InsH_N"/>
</dbReference>
<dbReference type="InterPro" id="IPR002559">
    <property type="entry name" value="Transposase_11"/>
</dbReference>
<name>A0A7G6T4V5_9HYPH</name>
<reference evidence="4" key="1">
    <citation type="journal article" date="2020" name="Mol. Plant Microbe">
        <title>Rhizobial microsymbionts of the narrowly endemic Oxytropis species growing in Kamchatka are characterized by significant genetic diversity and possess a set of genes that are associated with T3SS and T6SS secretion systems and can affect the development of symbiosis.</title>
        <authorList>
            <person name="Safronova V."/>
            <person name="Guro P."/>
            <person name="Sazanova A."/>
            <person name="Kuznetsova I."/>
            <person name="Belimov A."/>
            <person name="Yakubov V."/>
            <person name="Chirak E."/>
            <person name="Afonin A."/>
            <person name="Gogolev Y."/>
            <person name="Andronov E."/>
            <person name="Tikhonovich I."/>
        </authorList>
    </citation>
    <scope>NUCLEOTIDE SEQUENCE [LARGE SCALE GENOMIC DNA]</scope>
    <source>
        <strain evidence="4">583</strain>
        <plasmid evidence="4">p_3</plasmid>
    </source>
</reference>
<organism evidence="3 4">
    <name type="scientific">Mesorhizobium huakuii</name>
    <dbReference type="NCBI Taxonomy" id="28104"/>
    <lineage>
        <taxon>Bacteria</taxon>
        <taxon>Pseudomonadati</taxon>
        <taxon>Pseudomonadota</taxon>
        <taxon>Alphaproteobacteria</taxon>
        <taxon>Hyphomicrobiales</taxon>
        <taxon>Phyllobacteriaceae</taxon>
        <taxon>Mesorhizobium</taxon>
    </lineage>
</organism>